<dbReference type="AlphaFoldDB" id="A0A0A7EJ83"/>
<dbReference type="PANTHER" id="PTHR45825">
    <property type="entry name" value="GRANULE-BOUND STARCH SYNTHASE 1, CHLOROPLASTIC/AMYLOPLASTIC"/>
    <property type="match status" value="1"/>
</dbReference>
<dbReference type="EC" id="2.4.1.21" evidence="2"/>
<feature type="domain" description="Starch synthase catalytic" evidence="6">
    <location>
        <begin position="2"/>
        <end position="259"/>
    </location>
</feature>
<dbReference type="GO" id="GO:0005978">
    <property type="term" value="P:glycogen biosynthetic process"/>
    <property type="evidence" value="ECO:0007669"/>
    <property type="project" value="TreeGrafter"/>
</dbReference>
<dbReference type="Pfam" id="PF08323">
    <property type="entry name" value="Glyco_transf_5"/>
    <property type="match status" value="1"/>
</dbReference>
<evidence type="ECO:0000256" key="4">
    <source>
        <dbReference type="ARBA" id="ARBA00022679"/>
    </source>
</evidence>
<evidence type="ECO:0000259" key="5">
    <source>
        <dbReference type="Pfam" id="PF00534"/>
    </source>
</evidence>
<evidence type="ECO:0000313" key="7">
    <source>
        <dbReference type="EMBL" id="AIY66694.1"/>
    </source>
</evidence>
<dbReference type="EMBL" id="CP009889">
    <property type="protein sequence ID" value="AIY66694.1"/>
    <property type="molecule type" value="Genomic_DNA"/>
</dbReference>
<dbReference type="SUPFAM" id="SSF53756">
    <property type="entry name" value="UDP-Glycosyltransferase/glycogen phosphorylase"/>
    <property type="match status" value="1"/>
</dbReference>
<dbReference type="GO" id="GO:0009011">
    <property type="term" value="F:alpha-1,4-glucan glucosyltransferase (ADP-glucose donor) activity"/>
    <property type="evidence" value="ECO:0007669"/>
    <property type="project" value="UniProtKB-EC"/>
</dbReference>
<gene>
    <name evidence="7" type="ORF">OM33_16335</name>
</gene>
<dbReference type="STRING" id="1348114.OM33_16335"/>
<name>A0A0A7EJ83_9GAMM</name>
<reference evidence="7 8" key="1">
    <citation type="submission" date="2014-11" db="EMBL/GenBank/DDBJ databases">
        <title>Complete Genome Sequence of Pseudoalteromonas sp. Strain OCN003 Isolated from Kaneohe Bay, Oahu, Hawaii.</title>
        <authorList>
            <person name="Beurmann S."/>
            <person name="Videau P."/>
            <person name="Ushijima B."/>
            <person name="Smith A.M."/>
            <person name="Aeby G.S."/>
            <person name="Callahan S.M."/>
            <person name="Belcaid M."/>
        </authorList>
    </citation>
    <scope>NUCLEOTIDE SEQUENCE [LARGE SCALE GENOMIC DNA]</scope>
    <source>
        <strain evidence="7 8">OCN003</strain>
    </source>
</reference>
<dbReference type="Pfam" id="PF00534">
    <property type="entry name" value="Glycos_transf_1"/>
    <property type="match status" value="1"/>
</dbReference>
<dbReference type="InterPro" id="IPR013534">
    <property type="entry name" value="Starch_synth_cat_dom"/>
</dbReference>
<comment type="catalytic activity">
    <reaction evidence="1">
        <text>[(1-&gt;4)-alpha-D-glucosyl](n) + ADP-alpha-D-glucose = [(1-&gt;4)-alpha-D-glucosyl](n+1) + ADP + H(+)</text>
        <dbReference type="Rhea" id="RHEA:18189"/>
        <dbReference type="Rhea" id="RHEA-COMP:9584"/>
        <dbReference type="Rhea" id="RHEA-COMP:9587"/>
        <dbReference type="ChEBI" id="CHEBI:15378"/>
        <dbReference type="ChEBI" id="CHEBI:15444"/>
        <dbReference type="ChEBI" id="CHEBI:57498"/>
        <dbReference type="ChEBI" id="CHEBI:456216"/>
        <dbReference type="EC" id="2.4.1.21"/>
    </reaction>
</comment>
<accession>A0A0A7EJ83</accession>
<dbReference type="HOGENOM" id="CLU_009583_18_5_6"/>
<keyword evidence="4" id="KW-0808">Transferase</keyword>
<protein>
    <recommendedName>
        <fullName evidence="2">starch synthase</fullName>
        <ecNumber evidence="2">2.4.1.21</ecNumber>
    </recommendedName>
</protein>
<sequence>MRILMLAAENDCISGAKVGGVADVIRDVPKALAEHNVNVDVVIPDYGYYHSHYQGECVAEVSFSFAHQQHSAYLYKLHAISSEKVAQYVVVHPLFQQAGESRVYCHDEDNRPFAKDATKFALFCNVIAECILQGHLSADIFHLHDWHAATLSVLLKFDSRYRDFANTKLVYTVHNLALQGTRPFNGDDSSLEAWFPSLSYDGQQLCDPRYPFCYNPMRAAISLVDKVHFVSDSYAEEVLYASDHQNGIYGGEGLEQVLAGNSDKLVGILNGCEYSNEPEPKVTLDCFLRSSKSCLRNWMSRFEQLKTVHYLANEQITLWQDSPQFKGPIVSSIGRLTEQKVRLLLERVDGELVLSTLLLALEQKGGRFIMLGSGDSHYEFQLMQLMAKHGNFLFLNGYGQSLSDDLYLLGDMFLMPSSFEPCGISQMLALKAGQPCIVHGVGGLKDTVKHNENGFVFEGDTISEQVVSLQNVFNDALNCYMNESSHWQTMINTAKASRFSWQSSIEQYLSKLYNY</sequence>
<dbReference type="GO" id="GO:0005829">
    <property type="term" value="C:cytosol"/>
    <property type="evidence" value="ECO:0007669"/>
    <property type="project" value="TreeGrafter"/>
</dbReference>
<dbReference type="KEGG" id="pseo:OM33_16335"/>
<keyword evidence="8" id="KW-1185">Reference proteome</keyword>
<dbReference type="Proteomes" id="UP000030341">
    <property type="component" value="Chromosome 2"/>
</dbReference>
<dbReference type="Gene3D" id="3.40.50.2000">
    <property type="entry name" value="Glycogen Phosphorylase B"/>
    <property type="match status" value="2"/>
</dbReference>
<proteinExistence type="predicted"/>
<evidence type="ECO:0000313" key="8">
    <source>
        <dbReference type="Proteomes" id="UP000030341"/>
    </source>
</evidence>
<feature type="domain" description="Glycosyl transferase family 1" evidence="5">
    <location>
        <begin position="358"/>
        <end position="475"/>
    </location>
</feature>
<evidence type="ECO:0000256" key="3">
    <source>
        <dbReference type="ARBA" id="ARBA00022676"/>
    </source>
</evidence>
<dbReference type="OrthoDB" id="9808590at2"/>
<dbReference type="PANTHER" id="PTHR45825:SF11">
    <property type="entry name" value="ALPHA AMYLASE DOMAIN-CONTAINING PROTEIN"/>
    <property type="match status" value="1"/>
</dbReference>
<evidence type="ECO:0000256" key="1">
    <source>
        <dbReference type="ARBA" id="ARBA00001478"/>
    </source>
</evidence>
<evidence type="ECO:0000259" key="6">
    <source>
        <dbReference type="Pfam" id="PF08323"/>
    </source>
</evidence>
<dbReference type="RefSeq" id="WP_040135124.1">
    <property type="nucleotide sequence ID" value="NZ_CP009889.1"/>
</dbReference>
<organism evidence="7 8">
    <name type="scientific">Pseudoalteromonas piratica</name>
    <dbReference type="NCBI Taxonomy" id="1348114"/>
    <lineage>
        <taxon>Bacteria</taxon>
        <taxon>Pseudomonadati</taxon>
        <taxon>Pseudomonadota</taxon>
        <taxon>Gammaproteobacteria</taxon>
        <taxon>Alteromonadales</taxon>
        <taxon>Pseudoalteromonadaceae</taxon>
        <taxon>Pseudoalteromonas</taxon>
    </lineage>
</organism>
<dbReference type="InterPro" id="IPR001296">
    <property type="entry name" value="Glyco_trans_1"/>
</dbReference>
<dbReference type="eggNOG" id="COG0297">
    <property type="taxonomic scope" value="Bacteria"/>
</dbReference>
<keyword evidence="3" id="KW-0328">Glycosyltransferase</keyword>
<evidence type="ECO:0000256" key="2">
    <source>
        <dbReference type="ARBA" id="ARBA00012588"/>
    </source>
</evidence>